<evidence type="ECO:0000256" key="8">
    <source>
        <dbReference type="SAM" id="MobiDB-lite"/>
    </source>
</evidence>
<accession>A0A9P7A9X2</accession>
<protein>
    <recommendedName>
        <fullName evidence="3 7">Glycerol-3-phosphate dehydrogenase</fullName>
        <ecNumber evidence="3 7">1.1.5.3</ecNumber>
    </recommendedName>
</protein>
<keyword evidence="4 7" id="KW-0285">Flavoprotein</keyword>
<dbReference type="PANTHER" id="PTHR11985:SF15">
    <property type="entry name" value="GLYCEROL-3-PHOSPHATE DEHYDROGENASE, MITOCHONDRIAL"/>
    <property type="match status" value="1"/>
</dbReference>
<name>A0A9P7A9X2_9AGAM</name>
<evidence type="ECO:0000256" key="1">
    <source>
        <dbReference type="ARBA" id="ARBA00001974"/>
    </source>
</evidence>
<dbReference type="GO" id="GO:0006072">
    <property type="term" value="P:glycerol-3-phosphate metabolic process"/>
    <property type="evidence" value="ECO:0007669"/>
    <property type="project" value="UniProtKB-UniRule"/>
</dbReference>
<comment type="cofactor">
    <cofactor evidence="1 7">
        <name>FAD</name>
        <dbReference type="ChEBI" id="CHEBI:57692"/>
    </cofactor>
</comment>
<dbReference type="EMBL" id="JABBWE010000118">
    <property type="protein sequence ID" value="KAG1785123.1"/>
    <property type="molecule type" value="Genomic_DNA"/>
</dbReference>
<comment type="similarity">
    <text evidence="2 7">Belongs to the FAD-dependent glycerol-3-phosphate dehydrogenase family.</text>
</comment>
<keyword evidence="6 7" id="KW-0560">Oxidoreductase</keyword>
<dbReference type="GO" id="GO:0005739">
    <property type="term" value="C:mitochondrion"/>
    <property type="evidence" value="ECO:0007669"/>
    <property type="project" value="TreeGrafter"/>
</dbReference>
<dbReference type="PRINTS" id="PR01001">
    <property type="entry name" value="FADG3PDH"/>
</dbReference>
<comment type="catalytic activity">
    <reaction evidence="7">
        <text>a quinone + sn-glycerol 3-phosphate = dihydroxyacetone phosphate + a quinol</text>
        <dbReference type="Rhea" id="RHEA:18977"/>
        <dbReference type="ChEBI" id="CHEBI:24646"/>
        <dbReference type="ChEBI" id="CHEBI:57597"/>
        <dbReference type="ChEBI" id="CHEBI:57642"/>
        <dbReference type="ChEBI" id="CHEBI:132124"/>
        <dbReference type="EC" id="1.1.5.3"/>
    </reaction>
</comment>
<dbReference type="Pfam" id="PF01266">
    <property type="entry name" value="DAO"/>
    <property type="match status" value="1"/>
</dbReference>
<feature type="domain" description="Alpha-glycerophosphate oxidase C-terminal" evidence="10">
    <location>
        <begin position="481"/>
        <end position="605"/>
    </location>
</feature>
<feature type="region of interest" description="Disordered" evidence="8">
    <location>
        <begin position="37"/>
        <end position="57"/>
    </location>
</feature>
<evidence type="ECO:0000256" key="3">
    <source>
        <dbReference type="ARBA" id="ARBA00013029"/>
    </source>
</evidence>
<dbReference type="RefSeq" id="XP_041152608.1">
    <property type="nucleotide sequence ID" value="XM_041298919.1"/>
</dbReference>
<evidence type="ECO:0000256" key="2">
    <source>
        <dbReference type="ARBA" id="ARBA00007330"/>
    </source>
</evidence>
<keyword evidence="5" id="KW-0274">FAD</keyword>
<dbReference type="GeneID" id="64592683"/>
<dbReference type="Pfam" id="PF16901">
    <property type="entry name" value="DAO_C"/>
    <property type="match status" value="1"/>
</dbReference>
<evidence type="ECO:0000259" key="9">
    <source>
        <dbReference type="Pfam" id="PF01266"/>
    </source>
</evidence>
<feature type="domain" description="FAD dependent oxidoreductase" evidence="9">
    <location>
        <begin position="80"/>
        <end position="456"/>
    </location>
</feature>
<dbReference type="PROSITE" id="PS00977">
    <property type="entry name" value="FAD_G3PDH_1"/>
    <property type="match status" value="1"/>
</dbReference>
<organism evidence="11 12">
    <name type="scientific">Suillus plorans</name>
    <dbReference type="NCBI Taxonomy" id="116603"/>
    <lineage>
        <taxon>Eukaryota</taxon>
        <taxon>Fungi</taxon>
        <taxon>Dikarya</taxon>
        <taxon>Basidiomycota</taxon>
        <taxon>Agaricomycotina</taxon>
        <taxon>Agaricomycetes</taxon>
        <taxon>Agaricomycetidae</taxon>
        <taxon>Boletales</taxon>
        <taxon>Suillineae</taxon>
        <taxon>Suillaceae</taxon>
        <taxon>Suillus</taxon>
    </lineage>
</organism>
<keyword evidence="12" id="KW-1185">Reference proteome</keyword>
<dbReference type="Proteomes" id="UP000719766">
    <property type="component" value="Unassembled WGS sequence"/>
</dbReference>
<evidence type="ECO:0000256" key="5">
    <source>
        <dbReference type="ARBA" id="ARBA00022827"/>
    </source>
</evidence>
<evidence type="ECO:0000256" key="7">
    <source>
        <dbReference type="RuleBase" id="RU361217"/>
    </source>
</evidence>
<dbReference type="EC" id="1.1.5.3" evidence="3 7"/>
<evidence type="ECO:0000313" key="12">
    <source>
        <dbReference type="Proteomes" id="UP000719766"/>
    </source>
</evidence>
<dbReference type="InterPro" id="IPR036188">
    <property type="entry name" value="FAD/NAD-bd_sf"/>
</dbReference>
<dbReference type="GO" id="GO:0004368">
    <property type="term" value="F:glycerol-3-phosphate dehydrogenase (quinone) activity"/>
    <property type="evidence" value="ECO:0007669"/>
    <property type="project" value="UniProtKB-EC"/>
</dbReference>
<dbReference type="SUPFAM" id="SSF51905">
    <property type="entry name" value="FAD/NAD(P)-binding domain"/>
    <property type="match status" value="1"/>
</dbReference>
<dbReference type="PANTHER" id="PTHR11985">
    <property type="entry name" value="GLYCEROL-3-PHOSPHATE DEHYDROGENASE"/>
    <property type="match status" value="1"/>
</dbReference>
<comment type="caution">
    <text evidence="11">The sequence shown here is derived from an EMBL/GenBank/DDBJ whole genome shotgun (WGS) entry which is preliminary data.</text>
</comment>
<dbReference type="AlphaFoldDB" id="A0A9P7A9X2"/>
<dbReference type="InterPro" id="IPR038299">
    <property type="entry name" value="DAO_C_sf"/>
</dbReference>
<dbReference type="OrthoDB" id="264015at2759"/>
<evidence type="ECO:0000256" key="6">
    <source>
        <dbReference type="ARBA" id="ARBA00023002"/>
    </source>
</evidence>
<evidence type="ECO:0000256" key="4">
    <source>
        <dbReference type="ARBA" id="ARBA00022630"/>
    </source>
</evidence>
<dbReference type="InterPro" id="IPR006076">
    <property type="entry name" value="FAD-dep_OxRdtase"/>
</dbReference>
<gene>
    <name evidence="11" type="ORF">HD556DRAFT_1250380</name>
</gene>
<reference evidence="11" key="1">
    <citation type="journal article" date="2020" name="New Phytol.">
        <title>Comparative genomics reveals dynamic genome evolution in host specialist ectomycorrhizal fungi.</title>
        <authorList>
            <person name="Lofgren L.A."/>
            <person name="Nguyen N.H."/>
            <person name="Vilgalys R."/>
            <person name="Ruytinx J."/>
            <person name="Liao H.L."/>
            <person name="Branco S."/>
            <person name="Kuo A."/>
            <person name="LaButti K."/>
            <person name="Lipzen A."/>
            <person name="Andreopoulos W."/>
            <person name="Pangilinan J."/>
            <person name="Riley R."/>
            <person name="Hundley H."/>
            <person name="Na H."/>
            <person name="Barry K."/>
            <person name="Grigoriev I.V."/>
            <person name="Stajich J.E."/>
            <person name="Kennedy P.G."/>
        </authorList>
    </citation>
    <scope>NUCLEOTIDE SEQUENCE</scope>
    <source>
        <strain evidence="11">S12</strain>
    </source>
</reference>
<proteinExistence type="inferred from homology"/>
<dbReference type="PROSITE" id="PS00978">
    <property type="entry name" value="FAD_G3PDH_2"/>
    <property type="match status" value="1"/>
</dbReference>
<dbReference type="InterPro" id="IPR031656">
    <property type="entry name" value="DAO_C"/>
</dbReference>
<dbReference type="InterPro" id="IPR000447">
    <property type="entry name" value="G3P_DH_FAD-dep"/>
</dbReference>
<evidence type="ECO:0000313" key="11">
    <source>
        <dbReference type="EMBL" id="KAG1785123.1"/>
    </source>
</evidence>
<sequence>MVARLRALTQRTLTLLTLSTATAAGAGYLYLNSGPAYPQTTHESRRPPPSWSPPPRAAMIDALKQSTGPKPGEDDDAQFDILVVGGGATGAGVAVDAASRGLRVALVEREDFASGTSSKSTKLVHGGVRYLQKAILELDYEQYKLVREALRERRVFLQTAPYLSHMLPIMLPIYKYWQVPYYWSGCKFYDLLAGKENMESSYLMSKGKALEQFPMLKSDGLVGAVVYYDGQHNDSRMNVALILTAIKAGATVANYCGVTSLHKDPTTGLITGARVKDYIAGGEFDIIINATGPYSDSLLSLSSPTHKPIVRASSGVHIALPSYYAPKGMGLLDPATSDGRVVFFLPWEGGVVAGTTDEPYDMREHIKLQDEKDAYLSGDNILPRESEVQWVMDEVRGYLSGDIKVRRGDVLSAWSGLRPLISSGAVGSTEGLVRSHVVKVDEGGMVTIAGGKWTTYRAMAEEAVDEAIEVCPGLRAKARKCQTQELRLVGSEGWDRNMFIGLIQRYGLHPEVAQHLSSSYGSQAWTLLSSTAQTAALDPHRALSAPYPFTHSEITYALTHEYAQKPLDVLLRRTRLGFVDARAALGALSEVVQVMGDTLGWDTRQRREETKKAEEVLRGMGAGGRIEVGTASSGESWLRIGEVQRRVCALFGFCPALLRPSSTGAATYPRTLFQLGEIEVLREVFGRYARVCGDSGSGSDSKPGFGLGAQDQMRMPVSMIREAVQSVAGLGYAYEGVRESDFRYVLREVGLPDLPEGKGKGRDVDFEEFVEICGDLKDVSIAPAVSKKGVQRRRIPVEKSGGGV</sequence>
<dbReference type="Gene3D" id="3.50.50.60">
    <property type="entry name" value="FAD/NAD(P)-binding domain"/>
    <property type="match status" value="1"/>
</dbReference>
<dbReference type="Gene3D" id="1.10.8.870">
    <property type="entry name" value="Alpha-glycerophosphate oxidase, cap domain"/>
    <property type="match status" value="1"/>
</dbReference>
<feature type="compositionally biased region" description="Pro residues" evidence="8">
    <location>
        <begin position="47"/>
        <end position="56"/>
    </location>
</feature>
<evidence type="ECO:0000259" key="10">
    <source>
        <dbReference type="Pfam" id="PF16901"/>
    </source>
</evidence>
<dbReference type="Gene3D" id="3.30.9.10">
    <property type="entry name" value="D-Amino Acid Oxidase, subunit A, domain 2"/>
    <property type="match status" value="1"/>
</dbReference>